<organism evidence="6 7">
    <name type="scientific">Solihabitans fulvus</name>
    <dbReference type="NCBI Taxonomy" id="1892852"/>
    <lineage>
        <taxon>Bacteria</taxon>
        <taxon>Bacillati</taxon>
        <taxon>Actinomycetota</taxon>
        <taxon>Actinomycetes</taxon>
        <taxon>Pseudonocardiales</taxon>
        <taxon>Pseudonocardiaceae</taxon>
        <taxon>Solihabitans</taxon>
    </lineage>
</organism>
<dbReference type="Gene3D" id="3.60.15.10">
    <property type="entry name" value="Ribonuclease Z/Hydroxyacylglutathione hydrolase-like"/>
    <property type="match status" value="1"/>
</dbReference>
<dbReference type="Proteomes" id="UP000323454">
    <property type="component" value="Unassembled WGS sequence"/>
</dbReference>
<comment type="similarity">
    <text evidence="1">Belongs to the metallo-beta-lactamase superfamily.</text>
</comment>
<dbReference type="EMBL" id="VUOB01000058">
    <property type="protein sequence ID" value="KAA2255223.1"/>
    <property type="molecule type" value="Genomic_DNA"/>
</dbReference>
<dbReference type="InterPro" id="IPR001279">
    <property type="entry name" value="Metallo-B-lactamas"/>
</dbReference>
<dbReference type="Pfam" id="PF00753">
    <property type="entry name" value="Lactamase_B"/>
    <property type="match status" value="1"/>
</dbReference>
<evidence type="ECO:0000259" key="5">
    <source>
        <dbReference type="SMART" id="SM00849"/>
    </source>
</evidence>
<sequence length="294" mass="31624">MIGPAPRATVELGDTRVTYLPDGHAWFTPESVFPTSSREEWATHAAYLDDEGRFPVSVGSFLVRTADRVMLVDLGLGDVSFDVPGFGSFQGGGLLRSLAEEGLRPQDVDTVVYTHLHHDHVGWTTGTAPGPQARPAGPVGELTFGNARHLVGRTEWEHWAGRDELTGPDPVLVQAPLADRIAFVGDGTELAPGVRVLATPGHTPGHHSLVVTDPTGSTDRRVLILGDVMHCQVQVVRSHWSFVFDSDAGQAGDTRERLLRDSEGSDTIIAGGHFAGSVFGHAQPPSARRDWARI</sequence>
<reference evidence="6 7" key="2">
    <citation type="submission" date="2019-09" db="EMBL/GenBank/DDBJ databases">
        <authorList>
            <person name="Jin C."/>
        </authorList>
    </citation>
    <scope>NUCLEOTIDE SEQUENCE [LARGE SCALE GENOMIC DNA]</scope>
    <source>
        <strain evidence="6 7">AN110305</strain>
    </source>
</reference>
<evidence type="ECO:0000256" key="4">
    <source>
        <dbReference type="ARBA" id="ARBA00022833"/>
    </source>
</evidence>
<keyword evidence="4" id="KW-0862">Zinc</keyword>
<keyword evidence="2" id="KW-0479">Metal-binding</keyword>
<evidence type="ECO:0000313" key="7">
    <source>
        <dbReference type="Proteomes" id="UP000323454"/>
    </source>
</evidence>
<dbReference type="RefSeq" id="WP_149852977.1">
    <property type="nucleotide sequence ID" value="NZ_VUOB01000058.1"/>
</dbReference>
<dbReference type="OrthoDB" id="5177904at2"/>
<feature type="domain" description="Metallo-beta-lactamase" evidence="5">
    <location>
        <begin position="57"/>
        <end position="273"/>
    </location>
</feature>
<dbReference type="SUPFAM" id="SSF56281">
    <property type="entry name" value="Metallo-hydrolase/oxidoreductase"/>
    <property type="match status" value="1"/>
</dbReference>
<evidence type="ECO:0000256" key="2">
    <source>
        <dbReference type="ARBA" id="ARBA00022723"/>
    </source>
</evidence>
<evidence type="ECO:0000313" key="6">
    <source>
        <dbReference type="EMBL" id="KAA2255223.1"/>
    </source>
</evidence>
<gene>
    <name evidence="6" type="ORF">F0L68_28800</name>
</gene>
<dbReference type="InterPro" id="IPR051013">
    <property type="entry name" value="MBL_superfamily_lactonases"/>
</dbReference>
<comment type="caution">
    <text evidence="6">The sequence shown here is derived from an EMBL/GenBank/DDBJ whole genome shotgun (WGS) entry which is preliminary data.</text>
</comment>
<dbReference type="SMART" id="SM00849">
    <property type="entry name" value="Lactamase_B"/>
    <property type="match status" value="1"/>
</dbReference>
<dbReference type="AlphaFoldDB" id="A0A5B2WT64"/>
<dbReference type="PANTHER" id="PTHR42978">
    <property type="entry name" value="QUORUM-QUENCHING LACTONASE YTNP-RELATED-RELATED"/>
    <property type="match status" value="1"/>
</dbReference>
<reference evidence="6 7" key="1">
    <citation type="submission" date="2019-09" db="EMBL/GenBank/DDBJ databases">
        <title>Goodfellowia gen. nov., a new genus of the Pseudonocardineae related to Actinoalloteichus, containing Goodfellowia coeruleoviolacea gen. nov., comb. nov. gen. nov., comb. nov.</title>
        <authorList>
            <person name="Labeda D."/>
        </authorList>
    </citation>
    <scope>NUCLEOTIDE SEQUENCE [LARGE SCALE GENOMIC DNA]</scope>
    <source>
        <strain evidence="6 7">AN110305</strain>
    </source>
</reference>
<protein>
    <submittedName>
        <fullName evidence="6">MBL fold metallo-hydrolase</fullName>
    </submittedName>
</protein>
<keyword evidence="3 6" id="KW-0378">Hydrolase</keyword>
<keyword evidence="7" id="KW-1185">Reference proteome</keyword>
<dbReference type="InterPro" id="IPR036866">
    <property type="entry name" value="RibonucZ/Hydroxyglut_hydro"/>
</dbReference>
<dbReference type="GO" id="GO:0016787">
    <property type="term" value="F:hydrolase activity"/>
    <property type="evidence" value="ECO:0007669"/>
    <property type="project" value="UniProtKB-KW"/>
</dbReference>
<dbReference type="GO" id="GO:0046872">
    <property type="term" value="F:metal ion binding"/>
    <property type="evidence" value="ECO:0007669"/>
    <property type="project" value="UniProtKB-KW"/>
</dbReference>
<dbReference type="PANTHER" id="PTHR42978:SF6">
    <property type="entry name" value="QUORUM-QUENCHING LACTONASE YTNP-RELATED"/>
    <property type="match status" value="1"/>
</dbReference>
<evidence type="ECO:0000256" key="1">
    <source>
        <dbReference type="ARBA" id="ARBA00007749"/>
    </source>
</evidence>
<accession>A0A5B2WT64</accession>
<proteinExistence type="inferred from homology"/>
<name>A0A5B2WT64_9PSEU</name>
<dbReference type="CDD" id="cd16277">
    <property type="entry name" value="metallo-hydrolase-like_MBL-fold"/>
    <property type="match status" value="1"/>
</dbReference>
<evidence type="ECO:0000256" key="3">
    <source>
        <dbReference type="ARBA" id="ARBA00022801"/>
    </source>
</evidence>